<dbReference type="InterPro" id="IPR014710">
    <property type="entry name" value="RmlC-like_jellyroll"/>
</dbReference>
<proteinExistence type="predicted"/>
<evidence type="ECO:0000313" key="2">
    <source>
        <dbReference type="EMBL" id="OAT31266.1"/>
    </source>
</evidence>
<gene>
    <name evidence="2" type="ORF">M975_2597</name>
</gene>
<reference evidence="2 3" key="1">
    <citation type="submission" date="2016-04" db="EMBL/GenBank/DDBJ databases">
        <title>ATOL: Assembling a taxonomically balanced genome-scale reconstruction of the evolutionary history of the Enterobacteriaceae.</title>
        <authorList>
            <person name="Plunkett G.III."/>
            <person name="Neeno-Eckwall E.C."/>
            <person name="Glasner J.D."/>
            <person name="Perna N.T."/>
        </authorList>
    </citation>
    <scope>NUCLEOTIDE SEQUENCE [LARGE SCALE GENOMIC DNA]</scope>
    <source>
        <strain evidence="2 3">ATCC 51605</strain>
    </source>
</reference>
<feature type="domain" description="IprA winged helix-turn-helix" evidence="1">
    <location>
        <begin position="140"/>
        <end position="202"/>
    </location>
</feature>
<comment type="caution">
    <text evidence="2">The sequence shown here is derived from an EMBL/GenBank/DDBJ whole genome shotgun (WGS) entry which is preliminary data.</text>
</comment>
<sequence length="202" mass="22902">MKSRTDITQSVKIIGDEIEKCDQSYFAIRKMEQRIELVQANQVAFLKTGAITVHRVDDGLLTITVKAPAVIGLGNMKGEGGAHYIQCKTECSMWVLDSESAFELFNEKALWPHAFFVIRKYLHLFLSKSEMVNKPSVKEIVVEHLKKIWALSEPERNATSVYEFILSRNNVSRSAVQKTIMDLVAQGCIRFHRGKLLSVTDL</sequence>
<dbReference type="PATRIC" id="fig|1354251.4.peg.2678"/>
<dbReference type="AlphaFoldDB" id="A0A1B7INL0"/>
<dbReference type="InterPro" id="IPR041687">
    <property type="entry name" value="HTH_46"/>
</dbReference>
<organism evidence="2 3">
    <name type="scientific">Buttiauxella brennerae ATCC 51605</name>
    <dbReference type="NCBI Taxonomy" id="1354251"/>
    <lineage>
        <taxon>Bacteria</taxon>
        <taxon>Pseudomonadati</taxon>
        <taxon>Pseudomonadota</taxon>
        <taxon>Gammaproteobacteria</taxon>
        <taxon>Enterobacterales</taxon>
        <taxon>Enterobacteriaceae</taxon>
        <taxon>Buttiauxella</taxon>
    </lineage>
</organism>
<keyword evidence="3" id="KW-1185">Reference proteome</keyword>
<dbReference type="EMBL" id="LXER01000020">
    <property type="protein sequence ID" value="OAT31266.1"/>
    <property type="molecule type" value="Genomic_DNA"/>
</dbReference>
<dbReference type="OrthoDB" id="6590563at2"/>
<evidence type="ECO:0000313" key="3">
    <source>
        <dbReference type="Proteomes" id="UP000078410"/>
    </source>
</evidence>
<dbReference type="RefSeq" id="WP_064560015.1">
    <property type="nucleotide sequence ID" value="NZ_LXER01000020.1"/>
</dbReference>
<evidence type="ECO:0000259" key="1">
    <source>
        <dbReference type="Pfam" id="PF15977"/>
    </source>
</evidence>
<accession>A0A1B7INL0</accession>
<dbReference type="Proteomes" id="UP000078410">
    <property type="component" value="Unassembled WGS sequence"/>
</dbReference>
<protein>
    <recommendedName>
        <fullName evidence="1">IprA winged helix-turn-helix domain-containing protein</fullName>
    </recommendedName>
</protein>
<name>A0A1B7INL0_9ENTR</name>
<dbReference type="Pfam" id="PF15977">
    <property type="entry name" value="HTH_46"/>
    <property type="match status" value="1"/>
</dbReference>
<dbReference type="Gene3D" id="2.60.120.10">
    <property type="entry name" value="Jelly Rolls"/>
    <property type="match status" value="1"/>
</dbReference>